<proteinExistence type="predicted"/>
<keyword evidence="2" id="KW-1185">Reference proteome</keyword>
<organism evidence="1 2">
    <name type="scientific">Phellinidium pouzarii</name>
    <dbReference type="NCBI Taxonomy" id="167371"/>
    <lineage>
        <taxon>Eukaryota</taxon>
        <taxon>Fungi</taxon>
        <taxon>Dikarya</taxon>
        <taxon>Basidiomycota</taxon>
        <taxon>Agaricomycotina</taxon>
        <taxon>Agaricomycetes</taxon>
        <taxon>Hymenochaetales</taxon>
        <taxon>Hymenochaetaceae</taxon>
        <taxon>Phellinidium</taxon>
    </lineage>
</organism>
<name>A0A4V3X9U3_9AGAM</name>
<sequence length="163" mass="18874">MTINGDEDNGWDHNEMFMSVFNGNLPVLKSLTLSRMPEEFLISCVESLSRQPLKLRQLESISMNCADVEEACHNGEEYEDLSNIREPIAPSLRLLELAGKAPFIYHTAQSFKLLNKFTFRTMMVDFEFYRNGLKCNYEESMYIPSIAFEFVYSRLEDAGFCHL</sequence>
<evidence type="ECO:0000313" key="2">
    <source>
        <dbReference type="Proteomes" id="UP000308199"/>
    </source>
</evidence>
<dbReference type="EMBL" id="SGPK01000972">
    <property type="protein sequence ID" value="THG95462.1"/>
    <property type="molecule type" value="Genomic_DNA"/>
</dbReference>
<dbReference type="Proteomes" id="UP000308199">
    <property type="component" value="Unassembled WGS sequence"/>
</dbReference>
<comment type="caution">
    <text evidence="1">The sequence shown here is derived from an EMBL/GenBank/DDBJ whole genome shotgun (WGS) entry which is preliminary data.</text>
</comment>
<gene>
    <name evidence="1" type="ORF">EW145_g7953</name>
</gene>
<dbReference type="AlphaFoldDB" id="A0A4V3X9U3"/>
<evidence type="ECO:0000313" key="1">
    <source>
        <dbReference type="EMBL" id="THG95462.1"/>
    </source>
</evidence>
<protein>
    <submittedName>
        <fullName evidence="1">Uncharacterized protein</fullName>
    </submittedName>
</protein>
<accession>A0A4V3X9U3</accession>
<reference evidence="1 2" key="1">
    <citation type="submission" date="2019-02" db="EMBL/GenBank/DDBJ databases">
        <title>Genome sequencing of the rare red list fungi Phellinidium pouzarii.</title>
        <authorList>
            <person name="Buettner E."/>
            <person name="Kellner H."/>
        </authorList>
    </citation>
    <scope>NUCLEOTIDE SEQUENCE [LARGE SCALE GENOMIC DNA]</scope>
    <source>
        <strain evidence="1 2">DSM 108285</strain>
    </source>
</reference>